<dbReference type="GO" id="GO:0030334">
    <property type="term" value="P:regulation of cell migration"/>
    <property type="evidence" value="ECO:0007669"/>
    <property type="project" value="InterPro"/>
</dbReference>
<dbReference type="PANTHER" id="PTHR19226:SF2">
    <property type="entry name" value="THY-1 MEMBRANE GLYCOPROTEIN"/>
    <property type="match status" value="1"/>
</dbReference>
<dbReference type="InterPro" id="IPR033292">
    <property type="entry name" value="THY1"/>
</dbReference>
<evidence type="ECO:0000256" key="10">
    <source>
        <dbReference type="ARBA" id="ARBA00023283"/>
    </source>
</evidence>
<sequence>MNPAISIALLLTVLQVCQGQTVTSLTACLVDQSLRLDCRHENTTNLPMQYEFSLTRETKKHVLFGTMGVPEHAYRSRTNFTKKYNIKVLYLSGFTTKDEGIYTCTLHLSGHAPSSQNVSVLRGHGFHFPVTGGAYGGYRKPQVPVQSFCFSESADPLPAVPHTRWGEMGTPPSSGVPVLHAIIHPPPLPPRPLRTPLAVFLYSLFQSCFCLVYLGFYPCFPLGVREKGSQV</sequence>
<name>A0A3Q0ECP2_CARSF</name>
<keyword evidence="17" id="KW-1185">Reference proteome</keyword>
<dbReference type="GO" id="GO:0005925">
    <property type="term" value="C:focal adhesion"/>
    <property type="evidence" value="ECO:0007669"/>
    <property type="project" value="TreeGrafter"/>
</dbReference>
<feature type="domain" description="Ig-like" evidence="16">
    <location>
        <begin position="3"/>
        <end position="119"/>
    </location>
</feature>
<evidence type="ECO:0000256" key="6">
    <source>
        <dbReference type="ARBA" id="ARBA00022729"/>
    </source>
</evidence>
<keyword evidence="5" id="KW-0336">GPI-anchor</keyword>
<evidence type="ECO:0000256" key="3">
    <source>
        <dbReference type="ARBA" id="ARBA00019731"/>
    </source>
</evidence>
<dbReference type="GO" id="GO:0030425">
    <property type="term" value="C:dendrite"/>
    <property type="evidence" value="ECO:0007669"/>
    <property type="project" value="TreeGrafter"/>
</dbReference>
<dbReference type="GO" id="GO:0007155">
    <property type="term" value="P:cell adhesion"/>
    <property type="evidence" value="ECO:0007669"/>
    <property type="project" value="InterPro"/>
</dbReference>
<evidence type="ECO:0000256" key="8">
    <source>
        <dbReference type="ARBA" id="ARBA00023157"/>
    </source>
</evidence>
<dbReference type="Gene3D" id="2.60.40.10">
    <property type="entry name" value="Immunoglobulins"/>
    <property type="match status" value="1"/>
</dbReference>
<dbReference type="GO" id="GO:0043209">
    <property type="term" value="C:myelin sheath"/>
    <property type="evidence" value="ECO:0007669"/>
    <property type="project" value="TreeGrafter"/>
</dbReference>
<evidence type="ECO:0000256" key="2">
    <source>
        <dbReference type="ARBA" id="ARBA00004609"/>
    </source>
</evidence>
<evidence type="ECO:0000256" key="12">
    <source>
        <dbReference type="ARBA" id="ARBA00023319"/>
    </source>
</evidence>
<dbReference type="GO" id="GO:0005096">
    <property type="term" value="F:GTPase activator activity"/>
    <property type="evidence" value="ECO:0007669"/>
    <property type="project" value="TreeGrafter"/>
</dbReference>
<evidence type="ECO:0000256" key="7">
    <source>
        <dbReference type="ARBA" id="ARBA00023136"/>
    </source>
</evidence>
<feature type="chain" id="PRO_5018253259" description="Thy-1 membrane glycoprotein" evidence="15">
    <location>
        <begin position="20"/>
        <end position="231"/>
    </location>
</feature>
<dbReference type="SMART" id="SM00406">
    <property type="entry name" value="IGv"/>
    <property type="match status" value="1"/>
</dbReference>
<dbReference type="InterPro" id="IPR013783">
    <property type="entry name" value="Ig-like_fold"/>
</dbReference>
<keyword evidence="10" id="KW-0873">Pyrrolidone carboxylic acid</keyword>
<dbReference type="InterPro" id="IPR007110">
    <property type="entry name" value="Ig-like_dom"/>
</dbReference>
<organism evidence="17 18">
    <name type="scientific">Carlito syrichta</name>
    <name type="common">Philippine tarsier</name>
    <name type="synonym">Tarsius syrichta</name>
    <dbReference type="NCBI Taxonomy" id="1868482"/>
    <lineage>
        <taxon>Eukaryota</taxon>
        <taxon>Metazoa</taxon>
        <taxon>Chordata</taxon>
        <taxon>Craniata</taxon>
        <taxon>Vertebrata</taxon>
        <taxon>Euteleostomi</taxon>
        <taxon>Mammalia</taxon>
        <taxon>Eutheria</taxon>
        <taxon>Euarchontoglires</taxon>
        <taxon>Primates</taxon>
        <taxon>Haplorrhini</taxon>
        <taxon>Tarsiiformes</taxon>
        <taxon>Tarsiidae</taxon>
        <taxon>Carlito</taxon>
    </lineage>
</organism>
<dbReference type="InterPro" id="IPR036179">
    <property type="entry name" value="Ig-like_dom_sf"/>
</dbReference>
<dbReference type="GO" id="GO:0051894">
    <property type="term" value="P:positive regulation of focal adhesion assembly"/>
    <property type="evidence" value="ECO:0007669"/>
    <property type="project" value="TreeGrafter"/>
</dbReference>
<reference evidence="18" key="1">
    <citation type="submission" date="2025-08" db="UniProtKB">
        <authorList>
            <consortium name="RefSeq"/>
        </authorList>
    </citation>
    <scope>IDENTIFICATION</scope>
</reference>
<keyword evidence="9" id="KW-0325">Glycoprotein</keyword>
<dbReference type="GO" id="GO:0002682">
    <property type="term" value="P:regulation of immune system process"/>
    <property type="evidence" value="ECO:0007669"/>
    <property type="project" value="UniProtKB-ARBA"/>
</dbReference>
<evidence type="ECO:0000256" key="15">
    <source>
        <dbReference type="SAM" id="SignalP"/>
    </source>
</evidence>
<dbReference type="InterPro" id="IPR013106">
    <property type="entry name" value="Ig_V-set"/>
</dbReference>
<comment type="function">
    <text evidence="1">May play a role in cell-cell or cell-ligand interactions during synaptogenesis and other events in the brain.</text>
</comment>
<dbReference type="AlphaFoldDB" id="A0A3Q0ECP2"/>
<dbReference type="SUPFAM" id="SSF48726">
    <property type="entry name" value="Immunoglobulin"/>
    <property type="match status" value="1"/>
</dbReference>
<dbReference type="CTD" id="7070"/>
<evidence type="ECO:0000313" key="18">
    <source>
        <dbReference type="RefSeq" id="XP_021573351.1"/>
    </source>
</evidence>
<comment type="subcellular location">
    <subcellularLocation>
        <location evidence="2">Cell membrane</location>
        <topology evidence="2">Lipid-anchor</topology>
        <topology evidence="2">GPI-anchor</topology>
    </subcellularLocation>
</comment>
<dbReference type="OrthoDB" id="8396829at2759"/>
<evidence type="ECO:0000313" key="17">
    <source>
        <dbReference type="Proteomes" id="UP000189704"/>
    </source>
</evidence>
<dbReference type="FunFam" id="2.60.40.10:FF:001319">
    <property type="entry name" value="Thy-1 membrane glycoprotein"/>
    <property type="match status" value="1"/>
</dbReference>
<dbReference type="GO" id="GO:0007229">
    <property type="term" value="P:integrin-mediated signaling pathway"/>
    <property type="evidence" value="ECO:0007669"/>
    <property type="project" value="TreeGrafter"/>
</dbReference>
<keyword evidence="14" id="KW-0812">Transmembrane</keyword>
<dbReference type="PROSITE" id="PS50835">
    <property type="entry name" value="IG_LIKE"/>
    <property type="match status" value="1"/>
</dbReference>
<gene>
    <name evidence="18" type="primary">THY1</name>
</gene>
<dbReference type="RefSeq" id="XP_021573351.1">
    <property type="nucleotide sequence ID" value="XM_021717676.1"/>
</dbReference>
<feature type="transmembrane region" description="Helical" evidence="14">
    <location>
        <begin position="199"/>
        <end position="220"/>
    </location>
</feature>
<evidence type="ECO:0000256" key="1">
    <source>
        <dbReference type="ARBA" id="ARBA00003467"/>
    </source>
</evidence>
<evidence type="ECO:0000256" key="11">
    <source>
        <dbReference type="ARBA" id="ARBA00023288"/>
    </source>
</evidence>
<dbReference type="GeneID" id="103270730"/>
<feature type="signal peptide" evidence="15">
    <location>
        <begin position="1"/>
        <end position="19"/>
    </location>
</feature>
<protein>
    <recommendedName>
        <fullName evidence="3">Thy-1 membrane glycoprotein</fullName>
    </recommendedName>
    <alternativeName>
        <fullName evidence="13">Thy-1 antigen</fullName>
    </alternativeName>
</protein>
<keyword evidence="11" id="KW-0449">Lipoprotein</keyword>
<evidence type="ECO:0000256" key="5">
    <source>
        <dbReference type="ARBA" id="ARBA00022622"/>
    </source>
</evidence>
<evidence type="ECO:0000259" key="16">
    <source>
        <dbReference type="PROSITE" id="PS50835"/>
    </source>
</evidence>
<evidence type="ECO:0000256" key="4">
    <source>
        <dbReference type="ARBA" id="ARBA00022475"/>
    </source>
</evidence>
<keyword evidence="14" id="KW-1133">Transmembrane helix</keyword>
<proteinExistence type="predicted"/>
<dbReference type="PANTHER" id="PTHR19226">
    <property type="entry name" value="THY-1 MEMBRANE GLYCOPROTEIN"/>
    <property type="match status" value="1"/>
</dbReference>
<dbReference type="Pfam" id="PF00047">
    <property type="entry name" value="ig"/>
    <property type="match status" value="1"/>
</dbReference>
<dbReference type="InterPro" id="IPR013151">
    <property type="entry name" value="Immunoglobulin_dom"/>
</dbReference>
<evidence type="ECO:0000256" key="13">
    <source>
        <dbReference type="ARBA" id="ARBA00032696"/>
    </source>
</evidence>
<keyword evidence="6 15" id="KW-0732">Signal</keyword>
<dbReference type="Proteomes" id="UP000189704">
    <property type="component" value="Unplaced"/>
</dbReference>
<evidence type="ECO:0000256" key="9">
    <source>
        <dbReference type="ARBA" id="ARBA00023180"/>
    </source>
</evidence>
<keyword evidence="12" id="KW-0393">Immunoglobulin domain</keyword>
<dbReference type="GO" id="GO:0045121">
    <property type="term" value="C:membrane raft"/>
    <property type="evidence" value="ECO:0007669"/>
    <property type="project" value="TreeGrafter"/>
</dbReference>
<keyword evidence="7 14" id="KW-0472">Membrane</keyword>
<dbReference type="GO" id="GO:0005178">
    <property type="term" value="F:integrin binding"/>
    <property type="evidence" value="ECO:0007669"/>
    <property type="project" value="InterPro"/>
</dbReference>
<keyword evidence="8" id="KW-1015">Disulfide bond</keyword>
<keyword evidence="4" id="KW-1003">Cell membrane</keyword>
<dbReference type="GO" id="GO:0009897">
    <property type="term" value="C:external side of plasma membrane"/>
    <property type="evidence" value="ECO:0007669"/>
    <property type="project" value="TreeGrafter"/>
</dbReference>
<evidence type="ECO:0000256" key="14">
    <source>
        <dbReference type="SAM" id="Phobius"/>
    </source>
</evidence>
<accession>A0A3Q0ECP2</accession>